<evidence type="ECO:0000313" key="3">
    <source>
        <dbReference type="Proteomes" id="UP000184465"/>
    </source>
</evidence>
<dbReference type="AlphaFoldDB" id="A0A1M6MT57"/>
<evidence type="ECO:0000313" key="2">
    <source>
        <dbReference type="EMBL" id="SHJ86559.1"/>
    </source>
</evidence>
<keyword evidence="1" id="KW-1133">Transmembrane helix</keyword>
<dbReference type="EMBL" id="FRAG01000012">
    <property type="protein sequence ID" value="SHJ86559.1"/>
    <property type="molecule type" value="Genomic_DNA"/>
</dbReference>
<dbReference type="OrthoDB" id="1779709at2"/>
<feature type="transmembrane region" description="Helical" evidence="1">
    <location>
        <begin position="402"/>
        <end position="421"/>
    </location>
</feature>
<reference evidence="3" key="1">
    <citation type="submission" date="2016-11" db="EMBL/GenBank/DDBJ databases">
        <authorList>
            <person name="Varghese N."/>
            <person name="Submissions S."/>
        </authorList>
    </citation>
    <scope>NUCLEOTIDE SEQUENCE [LARGE SCALE GENOMIC DNA]</scope>
    <source>
        <strain evidence="3">DSM 15212 / CIP 107654 / DViRD3</strain>
    </source>
</reference>
<keyword evidence="1" id="KW-0472">Membrane</keyword>
<dbReference type="Proteomes" id="UP000184465">
    <property type="component" value="Unassembled WGS sequence"/>
</dbReference>
<keyword evidence="1" id="KW-0812">Transmembrane</keyword>
<proteinExistence type="predicted"/>
<name>A0A1M6MT57_PARC5</name>
<dbReference type="RefSeq" id="WP_073148334.1">
    <property type="nucleotide sequence ID" value="NZ_FRAG01000012.1"/>
</dbReference>
<dbReference type="STRING" id="1121301.SAMN02745912_01404"/>
<feature type="transmembrane region" description="Helical" evidence="1">
    <location>
        <begin position="12"/>
        <end position="32"/>
    </location>
</feature>
<organism evidence="2 3">
    <name type="scientific">Paramaledivibacter caminithermalis (strain DSM 15212 / CIP 107654 / DViRD3)</name>
    <name type="common">Clostridium caminithermale</name>
    <dbReference type="NCBI Taxonomy" id="1121301"/>
    <lineage>
        <taxon>Bacteria</taxon>
        <taxon>Bacillati</taxon>
        <taxon>Bacillota</taxon>
        <taxon>Clostridia</taxon>
        <taxon>Peptostreptococcales</taxon>
        <taxon>Caminicellaceae</taxon>
        <taxon>Paramaledivibacter</taxon>
    </lineage>
</organism>
<gene>
    <name evidence="2" type="ORF">SAMN02745912_01404</name>
</gene>
<evidence type="ECO:0000256" key="1">
    <source>
        <dbReference type="SAM" id="Phobius"/>
    </source>
</evidence>
<accession>A0A1M6MT57</accession>
<protein>
    <recommendedName>
        <fullName evidence="4">DUF2334 domain-containing protein</fullName>
    </recommendedName>
</protein>
<keyword evidence="3" id="KW-1185">Reference proteome</keyword>
<evidence type="ECO:0008006" key="4">
    <source>
        <dbReference type="Google" id="ProtNLM"/>
    </source>
</evidence>
<sequence length="432" mass="51553">MMFRRNYKKLNKIYIGIVIIIILSICTTEISLCDSERKSRYILIYKDLYYYGEKHSDVISLYIQIKSDCKEAILLQASQFKNIKIEKGDVIIIVKSSFRSEKEYKNIIEYYRDKEIKIYDDEKIMDENIIKNRGYFIAVDRVYPFSNLNGLMEVAEDLNNKGITFICTIMPVYENYELEAYDKFMEVLKYVSKKGGKFFIHYPIFNEEGTYNIDPRDGFKRSIEEYRKKGIEIVGISIPKDKVFTNTRVFQGLNLPFLFVTEEETKVDSNIDLLKISQELNKHIFIKGNEIDEFNFFSYINKEDYNYNQGIYVDINKDIKKLYNFISILYSKKIPIRDFKAKEYYLELKNFNFGKGISDIEEIEKSQLERFKTKEMEKIRGENLEKEEYNEQGYDISHIVRIGIKTAFFIIFLLIIQILIGRRYDIKKFFKD</sequence>